<dbReference type="AlphaFoldDB" id="A0A6L9UE86"/>
<keyword evidence="4 5" id="KW-0274">FAD</keyword>
<dbReference type="RefSeq" id="WP_163989899.1">
    <property type="nucleotide sequence ID" value="NZ_WUEY01000012.1"/>
</dbReference>
<evidence type="ECO:0000256" key="5">
    <source>
        <dbReference type="PIRSR" id="PIRSR000137-2"/>
    </source>
</evidence>
<dbReference type="PROSITE" id="PS00623">
    <property type="entry name" value="GMC_OXRED_1"/>
    <property type="match status" value="1"/>
</dbReference>
<feature type="binding site" evidence="5">
    <location>
        <begin position="93"/>
        <end position="96"/>
    </location>
    <ligand>
        <name>FAD</name>
        <dbReference type="ChEBI" id="CHEBI:57692"/>
    </ligand>
</feature>
<dbReference type="Proteomes" id="UP000483035">
    <property type="component" value="Unassembled WGS sequence"/>
</dbReference>
<organism evidence="9 10">
    <name type="scientific">Rhizobium lusitanum</name>
    <dbReference type="NCBI Taxonomy" id="293958"/>
    <lineage>
        <taxon>Bacteria</taxon>
        <taxon>Pseudomonadati</taxon>
        <taxon>Pseudomonadota</taxon>
        <taxon>Alphaproteobacteria</taxon>
        <taxon>Hyphomicrobiales</taxon>
        <taxon>Rhizobiaceae</taxon>
        <taxon>Rhizobium/Agrobacterium group</taxon>
        <taxon>Rhizobium</taxon>
    </lineage>
</organism>
<comment type="cofactor">
    <cofactor evidence="1 5">
        <name>FAD</name>
        <dbReference type="ChEBI" id="CHEBI:57692"/>
    </cofactor>
</comment>
<feature type="binding site" evidence="5">
    <location>
        <position position="89"/>
    </location>
    <ligand>
        <name>FAD</name>
        <dbReference type="ChEBI" id="CHEBI:57692"/>
    </ligand>
</feature>
<evidence type="ECO:0000313" key="10">
    <source>
        <dbReference type="Proteomes" id="UP000483035"/>
    </source>
</evidence>
<dbReference type="PANTHER" id="PTHR11552:SF147">
    <property type="entry name" value="CHOLINE DEHYDROGENASE, MITOCHONDRIAL"/>
    <property type="match status" value="1"/>
</dbReference>
<dbReference type="GO" id="GO:0016020">
    <property type="term" value="C:membrane"/>
    <property type="evidence" value="ECO:0007669"/>
    <property type="project" value="TreeGrafter"/>
</dbReference>
<evidence type="ECO:0000256" key="6">
    <source>
        <dbReference type="RuleBase" id="RU003968"/>
    </source>
</evidence>
<feature type="domain" description="Glucose-methanol-choline oxidoreductase N-terminal" evidence="7">
    <location>
        <begin position="83"/>
        <end position="106"/>
    </location>
</feature>
<sequence>MSSAEYDFIIVGAGSAGAAIAGRLSENPAWRVLLIEAGPRDRSPWIHIPIGYAKTFYDARYNWKYMTEPEPYLGGRTIYEPRGKTLGGTSAINGMVYVRGIASDFNTWRQLGNAGWAYDDVLPYFKKLESNERGEDRFHGRAGPVKIGEPVWRPQLGDAYIQATVAAGLRKTNDFNGEQQEGVSYYQVTAKNGRRSSTARSYLIPARNRSNLHIVTEALTEKIVLEGKRATGVVYRQGANTITTKARREVIISGGAVNSPQLLQLSGIGPGQLLSENGIAVQHDLAGVGENLQDHYAGRLMYRINKNWSLNERVATLPQRIMLGAEYLLTRRGPLAVGASTIAAFFRSSPDLTEPDCQLQFFAFSTDGFDKGLHPFPGFSVLVNPHRPESRGFIRIKSNSPQVHPRIQGNYLQAEADKLLGIASMKFAMKIHATDPIRSLIDKELTPGVNVRSDDEILAYLTQTGESCYHLCGTCGMGPQENIMSVVDNRLRVHGIEGLRVADASIMPRLVSGNTNATSIMIGEKCADMVKKDHAAAGAQAA</sequence>
<evidence type="ECO:0000256" key="1">
    <source>
        <dbReference type="ARBA" id="ARBA00001974"/>
    </source>
</evidence>
<name>A0A6L9UE86_9HYPH</name>
<evidence type="ECO:0000256" key="3">
    <source>
        <dbReference type="ARBA" id="ARBA00022630"/>
    </source>
</evidence>
<gene>
    <name evidence="9" type="ORF">GR212_23075</name>
</gene>
<keyword evidence="3 6" id="KW-0285">Flavoprotein</keyword>
<dbReference type="PIRSF" id="PIRSF000137">
    <property type="entry name" value="Alcohol_oxidase"/>
    <property type="match status" value="1"/>
</dbReference>
<dbReference type="PANTHER" id="PTHR11552">
    <property type="entry name" value="GLUCOSE-METHANOL-CHOLINE GMC OXIDOREDUCTASE"/>
    <property type="match status" value="1"/>
</dbReference>
<dbReference type="Pfam" id="PF00732">
    <property type="entry name" value="GMC_oxred_N"/>
    <property type="match status" value="1"/>
</dbReference>
<dbReference type="GO" id="GO:0008812">
    <property type="term" value="F:choline dehydrogenase activity"/>
    <property type="evidence" value="ECO:0007669"/>
    <property type="project" value="TreeGrafter"/>
</dbReference>
<dbReference type="SUPFAM" id="SSF54373">
    <property type="entry name" value="FAD-linked reductases, C-terminal domain"/>
    <property type="match status" value="1"/>
</dbReference>
<dbReference type="InterPro" id="IPR036188">
    <property type="entry name" value="FAD/NAD-bd_sf"/>
</dbReference>
<dbReference type="GO" id="GO:0019285">
    <property type="term" value="P:glycine betaine biosynthetic process from choline"/>
    <property type="evidence" value="ECO:0007669"/>
    <property type="project" value="TreeGrafter"/>
</dbReference>
<reference evidence="9 10" key="1">
    <citation type="submission" date="2019-12" db="EMBL/GenBank/DDBJ databases">
        <title>Rhizobium genotypes associated with high levels of biological nitrogen fixation by grain legumes in a temperate-maritime cropping system.</title>
        <authorList>
            <person name="Maluk M."/>
            <person name="Francesc Ferrando Molina F."/>
            <person name="Lopez Del Egido L."/>
            <person name="Lafos M."/>
            <person name="Langarica-Fuentes A."/>
            <person name="Gebre Yohannes G."/>
            <person name="Young M.W."/>
            <person name="Martin P."/>
            <person name="Gantlett R."/>
            <person name="Kenicer G."/>
            <person name="Hawes C."/>
            <person name="Begg G.S."/>
            <person name="Quilliam R.S."/>
            <person name="Squire G.R."/>
            <person name="Poole P.S."/>
            <person name="Young P.W."/>
            <person name="Iannetta P.M."/>
            <person name="James E.K."/>
        </authorList>
    </citation>
    <scope>NUCLEOTIDE SEQUENCE [LARGE SCALE GENOMIC DNA]</scope>
    <source>
        <strain evidence="9 10">JHI1118</strain>
    </source>
</reference>
<protein>
    <submittedName>
        <fullName evidence="9">Choline dehydrogenase</fullName>
    </submittedName>
</protein>
<dbReference type="Gene3D" id="3.50.50.60">
    <property type="entry name" value="FAD/NAD(P)-binding domain"/>
    <property type="match status" value="1"/>
</dbReference>
<dbReference type="Gene3D" id="3.30.560.10">
    <property type="entry name" value="Glucose Oxidase, domain 3"/>
    <property type="match status" value="1"/>
</dbReference>
<dbReference type="GO" id="GO:0050660">
    <property type="term" value="F:flavin adenine dinucleotide binding"/>
    <property type="evidence" value="ECO:0007669"/>
    <property type="project" value="InterPro"/>
</dbReference>
<evidence type="ECO:0000256" key="4">
    <source>
        <dbReference type="ARBA" id="ARBA00022827"/>
    </source>
</evidence>
<proteinExistence type="inferred from homology"/>
<dbReference type="InterPro" id="IPR000172">
    <property type="entry name" value="GMC_OxRdtase_N"/>
</dbReference>
<comment type="similarity">
    <text evidence="2 6">Belongs to the GMC oxidoreductase family.</text>
</comment>
<evidence type="ECO:0000259" key="7">
    <source>
        <dbReference type="PROSITE" id="PS00623"/>
    </source>
</evidence>
<dbReference type="InterPro" id="IPR012132">
    <property type="entry name" value="GMC_OxRdtase"/>
</dbReference>
<dbReference type="InterPro" id="IPR007867">
    <property type="entry name" value="GMC_OxRtase_C"/>
</dbReference>
<comment type="caution">
    <text evidence="9">The sequence shown here is derived from an EMBL/GenBank/DDBJ whole genome shotgun (WGS) entry which is preliminary data.</text>
</comment>
<dbReference type="SUPFAM" id="SSF51905">
    <property type="entry name" value="FAD/NAD(P)-binding domain"/>
    <property type="match status" value="1"/>
</dbReference>
<dbReference type="Pfam" id="PF05199">
    <property type="entry name" value="GMC_oxred_C"/>
    <property type="match status" value="1"/>
</dbReference>
<dbReference type="PROSITE" id="PS00624">
    <property type="entry name" value="GMC_OXRED_2"/>
    <property type="match status" value="1"/>
</dbReference>
<evidence type="ECO:0000313" key="9">
    <source>
        <dbReference type="EMBL" id="NEI72466.1"/>
    </source>
</evidence>
<dbReference type="EMBL" id="WUEY01000012">
    <property type="protein sequence ID" value="NEI72466.1"/>
    <property type="molecule type" value="Genomic_DNA"/>
</dbReference>
<evidence type="ECO:0000259" key="8">
    <source>
        <dbReference type="PROSITE" id="PS00624"/>
    </source>
</evidence>
<accession>A0A6L9UE86</accession>
<feature type="domain" description="Glucose-methanol-choline oxidoreductase N-terminal" evidence="8">
    <location>
        <begin position="255"/>
        <end position="269"/>
    </location>
</feature>
<evidence type="ECO:0000256" key="2">
    <source>
        <dbReference type="ARBA" id="ARBA00010790"/>
    </source>
</evidence>